<reference evidence="13" key="2">
    <citation type="submission" date="2023-06" db="EMBL/GenBank/DDBJ databases">
        <authorList>
            <person name="Lucena T."/>
            <person name="Sun Q."/>
        </authorList>
    </citation>
    <scope>NUCLEOTIDE SEQUENCE</scope>
    <source>
        <strain evidence="13">CECT 7703</strain>
    </source>
</reference>
<dbReference type="EMBL" id="JAUFPU010000018">
    <property type="protein sequence ID" value="MDN3578106.1"/>
    <property type="molecule type" value="Genomic_DNA"/>
</dbReference>
<keyword evidence="9 12" id="KW-0407">Ion channel</keyword>
<accession>A0ABT8B7I0</accession>
<dbReference type="PANTHER" id="PTHR28259">
    <property type="entry name" value="FLUORIDE EXPORT PROTEIN 1-RELATED"/>
    <property type="match status" value="1"/>
</dbReference>
<dbReference type="Pfam" id="PF02537">
    <property type="entry name" value="CRCB"/>
    <property type="match status" value="1"/>
</dbReference>
<comment type="subcellular location">
    <subcellularLocation>
        <location evidence="1 12">Cell membrane</location>
        <topology evidence="1 12">Multi-pass membrane protein</topology>
    </subcellularLocation>
</comment>
<evidence type="ECO:0000313" key="14">
    <source>
        <dbReference type="Proteomes" id="UP001180081"/>
    </source>
</evidence>
<proteinExistence type="inferred from homology"/>
<keyword evidence="3" id="KW-0997">Cell inner membrane</keyword>
<dbReference type="RefSeq" id="WP_290333489.1">
    <property type="nucleotide sequence ID" value="NZ_JAUFPU010000018.1"/>
</dbReference>
<comment type="activity regulation">
    <text evidence="12">Na(+) is not transported, but it plays an essential structural role and its presence is essential for fluoride channel function.</text>
</comment>
<evidence type="ECO:0000256" key="4">
    <source>
        <dbReference type="ARBA" id="ARBA00022692"/>
    </source>
</evidence>
<evidence type="ECO:0000256" key="7">
    <source>
        <dbReference type="ARBA" id="ARBA00023065"/>
    </source>
</evidence>
<feature type="transmembrane region" description="Helical" evidence="12">
    <location>
        <begin position="105"/>
        <end position="125"/>
    </location>
</feature>
<keyword evidence="12" id="KW-0813">Transport</keyword>
<keyword evidence="4 12" id="KW-0812">Transmembrane</keyword>
<keyword evidence="6 12" id="KW-0915">Sodium</keyword>
<evidence type="ECO:0000313" key="13">
    <source>
        <dbReference type="EMBL" id="MDN3578106.1"/>
    </source>
</evidence>
<evidence type="ECO:0000256" key="10">
    <source>
        <dbReference type="ARBA" id="ARBA00035120"/>
    </source>
</evidence>
<comment type="similarity">
    <text evidence="10 12">Belongs to the fluoride channel Fluc/FEX (TC 1.A.43) family.</text>
</comment>
<organism evidence="13 14">
    <name type="scientific">Chitinimonas viridis</name>
    <dbReference type="NCBI Taxonomy" id="664880"/>
    <lineage>
        <taxon>Bacteria</taxon>
        <taxon>Pseudomonadati</taxon>
        <taxon>Pseudomonadota</taxon>
        <taxon>Betaproteobacteria</taxon>
        <taxon>Neisseriales</taxon>
        <taxon>Chitinibacteraceae</taxon>
        <taxon>Chitinimonas</taxon>
    </lineage>
</organism>
<reference evidence="13" key="1">
    <citation type="journal article" date="2014" name="Int. J. Syst. Evol. Microbiol.">
        <title>Complete genome of a new Firmicutes species belonging to the dominant human colonic microbiota ('Ruminococcus bicirculans') reveals two chromosomes and a selective capacity to utilize plant glucans.</title>
        <authorList>
            <consortium name="NISC Comparative Sequencing Program"/>
            <person name="Wegmann U."/>
            <person name="Louis P."/>
            <person name="Goesmann A."/>
            <person name="Henrissat B."/>
            <person name="Duncan S.H."/>
            <person name="Flint H.J."/>
        </authorList>
    </citation>
    <scope>NUCLEOTIDE SEQUENCE</scope>
    <source>
        <strain evidence="13">CECT 7703</strain>
    </source>
</reference>
<dbReference type="NCBIfam" id="NF010792">
    <property type="entry name" value="PRK14196.1"/>
    <property type="match status" value="1"/>
</dbReference>
<keyword evidence="14" id="KW-1185">Reference proteome</keyword>
<comment type="function">
    <text evidence="12">Fluoride-specific ion channel. Important for reducing fluoride concentration in the cell, thus reducing its toxicity.</text>
</comment>
<dbReference type="InterPro" id="IPR003691">
    <property type="entry name" value="FluC"/>
</dbReference>
<protein>
    <recommendedName>
        <fullName evidence="12">Fluoride-specific ion channel FluC</fullName>
    </recommendedName>
</protein>
<comment type="catalytic activity">
    <reaction evidence="11">
        <text>fluoride(in) = fluoride(out)</text>
        <dbReference type="Rhea" id="RHEA:76159"/>
        <dbReference type="ChEBI" id="CHEBI:17051"/>
    </reaction>
    <physiologicalReaction direction="left-to-right" evidence="11">
        <dbReference type="Rhea" id="RHEA:76160"/>
    </physiologicalReaction>
</comment>
<evidence type="ECO:0000256" key="5">
    <source>
        <dbReference type="ARBA" id="ARBA00022989"/>
    </source>
</evidence>
<evidence type="ECO:0000256" key="9">
    <source>
        <dbReference type="ARBA" id="ARBA00023303"/>
    </source>
</evidence>
<name>A0ABT8B7I0_9NEIS</name>
<keyword evidence="7 12" id="KW-0406">Ion transport</keyword>
<sequence>MLLPVLAVALGAALGALARWGLTNWLSTLSSNLSVGTLASNLVGGYLVGIAVSYFAQHPGLAPEWRLFVITGFLGGLTTFSSYSAEVVDMMLRGQFGWALSTAASHLFGSFFMTAFGIYTVLFFYRR</sequence>
<dbReference type="NCBIfam" id="TIGR00494">
    <property type="entry name" value="crcB"/>
    <property type="match status" value="1"/>
</dbReference>
<evidence type="ECO:0000256" key="6">
    <source>
        <dbReference type="ARBA" id="ARBA00023053"/>
    </source>
</evidence>
<feature type="transmembrane region" description="Helical" evidence="12">
    <location>
        <begin position="34"/>
        <end position="55"/>
    </location>
</feature>
<dbReference type="HAMAP" id="MF_00454">
    <property type="entry name" value="FluC"/>
    <property type="match status" value="1"/>
</dbReference>
<feature type="transmembrane region" description="Helical" evidence="12">
    <location>
        <begin position="67"/>
        <end position="85"/>
    </location>
</feature>
<evidence type="ECO:0000256" key="2">
    <source>
        <dbReference type="ARBA" id="ARBA00022475"/>
    </source>
</evidence>
<feature type="binding site" evidence="12">
    <location>
        <position position="78"/>
    </location>
    <ligand>
        <name>Na(+)</name>
        <dbReference type="ChEBI" id="CHEBI:29101"/>
        <note>structural</note>
    </ligand>
</feature>
<keyword evidence="12" id="KW-0479">Metal-binding</keyword>
<feature type="binding site" evidence="12">
    <location>
        <position position="75"/>
    </location>
    <ligand>
        <name>Na(+)</name>
        <dbReference type="ChEBI" id="CHEBI:29101"/>
        <note>structural</note>
    </ligand>
</feature>
<evidence type="ECO:0000256" key="1">
    <source>
        <dbReference type="ARBA" id="ARBA00004651"/>
    </source>
</evidence>
<dbReference type="Proteomes" id="UP001180081">
    <property type="component" value="Unassembled WGS sequence"/>
</dbReference>
<keyword evidence="5 12" id="KW-1133">Transmembrane helix</keyword>
<evidence type="ECO:0000256" key="3">
    <source>
        <dbReference type="ARBA" id="ARBA00022519"/>
    </source>
</evidence>
<evidence type="ECO:0000256" key="12">
    <source>
        <dbReference type="HAMAP-Rule" id="MF_00454"/>
    </source>
</evidence>
<comment type="caution">
    <text evidence="13">The sequence shown here is derived from an EMBL/GenBank/DDBJ whole genome shotgun (WGS) entry which is preliminary data.</text>
</comment>
<keyword evidence="2 12" id="KW-1003">Cell membrane</keyword>
<gene>
    <name evidence="12 13" type="primary">crcB</name>
    <name evidence="12" type="synonym">fluC</name>
    <name evidence="13" type="ORF">QWZ03_15160</name>
</gene>
<evidence type="ECO:0000256" key="11">
    <source>
        <dbReference type="ARBA" id="ARBA00035585"/>
    </source>
</evidence>
<dbReference type="PANTHER" id="PTHR28259:SF1">
    <property type="entry name" value="FLUORIDE EXPORT PROTEIN 1-RELATED"/>
    <property type="match status" value="1"/>
</dbReference>
<keyword evidence="8 12" id="KW-0472">Membrane</keyword>
<evidence type="ECO:0000256" key="8">
    <source>
        <dbReference type="ARBA" id="ARBA00023136"/>
    </source>
</evidence>